<accession>A0A0J1IH13</accession>
<dbReference type="GO" id="GO:0019698">
    <property type="term" value="P:D-galacturonate catabolic process"/>
    <property type="evidence" value="ECO:0007669"/>
    <property type="project" value="TreeGrafter"/>
</dbReference>
<dbReference type="PANTHER" id="PTHR30068">
    <property type="entry name" value="URONATE ISOMERASE"/>
    <property type="match status" value="1"/>
</dbReference>
<dbReference type="InterPro" id="IPR003766">
    <property type="entry name" value="Uronate_isomerase"/>
</dbReference>
<evidence type="ECO:0000256" key="7">
    <source>
        <dbReference type="HAMAP-Rule" id="MF_00675"/>
    </source>
</evidence>
<dbReference type="EMBL" id="LDPH01000017">
    <property type="protein sequence ID" value="KLV25186.1"/>
    <property type="molecule type" value="Genomic_DNA"/>
</dbReference>
<keyword evidence="6 7" id="KW-0413">Isomerase</keyword>
<dbReference type="OrthoDB" id="9766564at2"/>
<organism evidence="8 9">
    <name type="scientific">Niallia circulans</name>
    <name type="common">Bacillus circulans</name>
    <dbReference type="NCBI Taxonomy" id="1397"/>
    <lineage>
        <taxon>Bacteria</taxon>
        <taxon>Bacillati</taxon>
        <taxon>Bacillota</taxon>
        <taxon>Bacilli</taxon>
        <taxon>Bacillales</taxon>
        <taxon>Bacillaceae</taxon>
        <taxon>Niallia</taxon>
    </lineage>
</organism>
<dbReference type="Gene3D" id="1.10.2020.10">
    <property type="entry name" value="uronate isomerase, domain 2, chain A"/>
    <property type="match status" value="1"/>
</dbReference>
<dbReference type="PATRIC" id="fig|1397.4.peg.1494"/>
<dbReference type="Pfam" id="PF02614">
    <property type="entry name" value="UxaC"/>
    <property type="match status" value="1"/>
</dbReference>
<dbReference type="NCBIfam" id="NF002794">
    <property type="entry name" value="PRK02925.1"/>
    <property type="match status" value="1"/>
</dbReference>
<dbReference type="UniPathway" id="UPA00246"/>
<protein>
    <recommendedName>
        <fullName evidence="5 7">Uronate isomerase</fullName>
        <ecNumber evidence="4 7">5.3.1.12</ecNumber>
    </recommendedName>
    <alternativeName>
        <fullName evidence="7">Glucuronate isomerase</fullName>
    </alternativeName>
    <alternativeName>
        <fullName evidence="7">Uronic isomerase</fullName>
    </alternativeName>
</protein>
<dbReference type="SUPFAM" id="SSF51556">
    <property type="entry name" value="Metallo-dependent hydrolases"/>
    <property type="match status" value="1"/>
</dbReference>
<comment type="pathway">
    <text evidence="2 7">Carbohydrate metabolism; pentose and glucuronate interconversion.</text>
</comment>
<name>A0A0J1IH13_NIACI</name>
<evidence type="ECO:0000256" key="4">
    <source>
        <dbReference type="ARBA" id="ARBA00012546"/>
    </source>
</evidence>
<dbReference type="RefSeq" id="WP_047943375.1">
    <property type="nucleotide sequence ID" value="NZ_CP053989.1"/>
</dbReference>
<comment type="catalytic activity">
    <reaction evidence="7">
        <text>aldehydo-D-galacturonate = keto-D-tagaturonate</text>
        <dbReference type="Rhea" id="RHEA:27702"/>
        <dbReference type="ChEBI" id="CHEBI:12952"/>
        <dbReference type="ChEBI" id="CHEBI:17886"/>
    </reaction>
</comment>
<evidence type="ECO:0000256" key="3">
    <source>
        <dbReference type="ARBA" id="ARBA00008397"/>
    </source>
</evidence>
<evidence type="ECO:0000256" key="5">
    <source>
        <dbReference type="ARBA" id="ARBA00020555"/>
    </source>
</evidence>
<dbReference type="GO" id="GO:0008880">
    <property type="term" value="F:glucuronate isomerase activity"/>
    <property type="evidence" value="ECO:0007669"/>
    <property type="project" value="UniProtKB-UniRule"/>
</dbReference>
<dbReference type="Proteomes" id="UP000036045">
    <property type="component" value="Unassembled WGS sequence"/>
</dbReference>
<dbReference type="HAMAP" id="MF_00675">
    <property type="entry name" value="UxaC"/>
    <property type="match status" value="1"/>
</dbReference>
<evidence type="ECO:0000313" key="8">
    <source>
        <dbReference type="EMBL" id="KLV25186.1"/>
    </source>
</evidence>
<comment type="caution">
    <text evidence="8">The sequence shown here is derived from an EMBL/GenBank/DDBJ whole genome shotgun (WGS) entry which is preliminary data.</text>
</comment>
<sequence length="472" mass="54636">MKTFMDKDFLLQTETAKTLFHDYAATMPIYDYHCHLDPKEIYENRRYENITELWLEGDHYKWRAMRANGIDEFYITGDADDYSKFEKWAETVEKLIGNPLYHWTHLELKQYFGVEAILKRTSAKEIWETCNRKIQSPDFSARSLIERSNVALIGTTDDPIDDLVFHKLLQEDKTFSTTVLPAFRPDHLMAIQSNYWAEYVEKLSNLTGVEITSYSTLMEAIDHRIDYFHEIGCKLSDHSLEMVVYESATREELDMIVKKALTGEAITLKENNQFLTSLLVSLGKAYSQRGWVMQYHIGALRSANSRLFQTIGANIGCDSMQDSPIAIPLAKLLDELDRDGSLPKTILYGLNPNTNEVLATMAGNFQEGGIPSKLQFGSGWWFNDHIDGMAAQMKTLANQGLLSRFIGMLTDSRSFLSYSRHDYFRRILCNLIGNWVENGEYPNDMEWLSQIVQDISYYNAQRYFDFQLKMDY</sequence>
<evidence type="ECO:0000313" key="9">
    <source>
        <dbReference type="Proteomes" id="UP000036045"/>
    </source>
</evidence>
<dbReference type="Gene3D" id="3.20.20.140">
    <property type="entry name" value="Metal-dependent hydrolases"/>
    <property type="match status" value="1"/>
</dbReference>
<comment type="catalytic activity">
    <reaction evidence="1 7">
        <text>D-glucuronate = D-fructuronate</text>
        <dbReference type="Rhea" id="RHEA:13049"/>
        <dbReference type="ChEBI" id="CHEBI:58720"/>
        <dbReference type="ChEBI" id="CHEBI:59863"/>
        <dbReference type="EC" id="5.3.1.12"/>
    </reaction>
</comment>
<proteinExistence type="inferred from homology"/>
<gene>
    <name evidence="7" type="primary">uxaC</name>
    <name evidence="8" type="ORF">ABW02_16505</name>
</gene>
<dbReference type="GeneID" id="56347650"/>
<keyword evidence="9" id="KW-1185">Reference proteome</keyword>
<evidence type="ECO:0000256" key="2">
    <source>
        <dbReference type="ARBA" id="ARBA00004892"/>
    </source>
</evidence>
<evidence type="ECO:0000256" key="1">
    <source>
        <dbReference type="ARBA" id="ARBA00001165"/>
    </source>
</evidence>
<evidence type="ECO:0000256" key="6">
    <source>
        <dbReference type="ARBA" id="ARBA00023235"/>
    </source>
</evidence>
<dbReference type="InterPro" id="IPR032466">
    <property type="entry name" value="Metal_Hydrolase"/>
</dbReference>
<dbReference type="EC" id="5.3.1.12" evidence="4 7"/>
<dbReference type="GO" id="GO:0042840">
    <property type="term" value="P:D-glucuronate catabolic process"/>
    <property type="evidence" value="ECO:0007669"/>
    <property type="project" value="TreeGrafter"/>
</dbReference>
<comment type="similarity">
    <text evidence="3 7">Belongs to the metallo-dependent hydrolases superfamily. Uronate isomerase family.</text>
</comment>
<reference evidence="8 9" key="1">
    <citation type="submission" date="2015-05" db="EMBL/GenBank/DDBJ databases">
        <title>Whole genome sequence and identification of bacterial endophytes from Costus igneus.</title>
        <authorList>
            <person name="Lee Y.P."/>
            <person name="Gan H.M."/>
            <person name="Eng W."/>
            <person name="Wheatley M.S."/>
            <person name="Caraballo A."/>
            <person name="Polter S."/>
            <person name="Savka M.A."/>
            <person name="Hudson A.O."/>
        </authorList>
    </citation>
    <scope>NUCLEOTIDE SEQUENCE [LARGE SCALE GENOMIC DNA]</scope>
    <source>
        <strain evidence="8 9">RIT379</strain>
    </source>
</reference>
<dbReference type="AlphaFoldDB" id="A0A0J1IH13"/>
<dbReference type="PANTHER" id="PTHR30068:SF4">
    <property type="entry name" value="URONATE ISOMERASE"/>
    <property type="match status" value="1"/>
</dbReference>